<protein>
    <submittedName>
        <fullName evidence="2">Polysaccharide pyruvyl transferase family protein</fullName>
    </submittedName>
</protein>
<evidence type="ECO:0000259" key="1">
    <source>
        <dbReference type="Pfam" id="PF04230"/>
    </source>
</evidence>
<gene>
    <name evidence="2" type="ORF">H9980_05350</name>
</gene>
<sequence length="366" mass="42689">MKVGIITHHSVHNHGAILQLYGLIMTLKNFNCNAKALDYKKNYDFFEEGIDNKYNISIKSVPIYIEYLKKQGIKKTVFNIKKRKILEEFKKEKQIIGEYYSHAKDLKAVFIGADEVFSIEPGLNPFFWGMGVPCKNIFSYAGSFGPTTLKYIDEKNAKEFINAGINHLNKISVRDRNSYEIIKEIAGIEVPQFCDPVILYGYKKEKQKFVRPIKEKYMVIYAYDNNMNNRDEVERIINFARKNNFKIVSPGFYHRWCDINVNVNPIQLLEYINYAEIVITDTFHGTVTSLVMNTQFITKIRGNSNKLGFLLDEYAVKNRETKNFTDLDIIYKSQINYEEINEIINNKQTEGKLYIKSCLESINENQ</sequence>
<dbReference type="EMBL" id="DXET01000115">
    <property type="protein sequence ID" value="HIX81385.1"/>
    <property type="molecule type" value="Genomic_DNA"/>
</dbReference>
<dbReference type="InterPro" id="IPR007345">
    <property type="entry name" value="Polysacch_pyruvyl_Trfase"/>
</dbReference>
<name>A0A9D2BLR9_9FIRM</name>
<evidence type="ECO:0000313" key="3">
    <source>
        <dbReference type="Proteomes" id="UP000886724"/>
    </source>
</evidence>
<keyword evidence="2" id="KW-0808">Transferase</keyword>
<organism evidence="2 3">
    <name type="scientific">Candidatus Erysipelatoclostridium merdavium</name>
    <dbReference type="NCBI Taxonomy" id="2838566"/>
    <lineage>
        <taxon>Bacteria</taxon>
        <taxon>Bacillati</taxon>
        <taxon>Bacillota</taxon>
        <taxon>Erysipelotrichia</taxon>
        <taxon>Erysipelotrichales</taxon>
        <taxon>Erysipelotrichales incertae sedis</taxon>
    </lineage>
</organism>
<reference evidence="2" key="2">
    <citation type="submission" date="2021-04" db="EMBL/GenBank/DDBJ databases">
        <authorList>
            <person name="Gilroy R."/>
        </authorList>
    </citation>
    <scope>NUCLEOTIDE SEQUENCE</scope>
    <source>
        <strain evidence="2">ChiGjej1B1-14440</strain>
    </source>
</reference>
<comment type="caution">
    <text evidence="2">The sequence shown here is derived from an EMBL/GenBank/DDBJ whole genome shotgun (WGS) entry which is preliminary data.</text>
</comment>
<accession>A0A9D2BLR9</accession>
<dbReference type="AlphaFoldDB" id="A0A9D2BLR9"/>
<dbReference type="GO" id="GO:0016740">
    <property type="term" value="F:transferase activity"/>
    <property type="evidence" value="ECO:0007669"/>
    <property type="project" value="UniProtKB-KW"/>
</dbReference>
<dbReference type="Pfam" id="PF04230">
    <property type="entry name" value="PS_pyruv_trans"/>
    <property type="match status" value="1"/>
</dbReference>
<dbReference type="Proteomes" id="UP000886724">
    <property type="component" value="Unassembled WGS sequence"/>
</dbReference>
<proteinExistence type="predicted"/>
<reference evidence="2" key="1">
    <citation type="journal article" date="2021" name="PeerJ">
        <title>Extensive microbial diversity within the chicken gut microbiome revealed by metagenomics and culture.</title>
        <authorList>
            <person name="Gilroy R."/>
            <person name="Ravi A."/>
            <person name="Getino M."/>
            <person name="Pursley I."/>
            <person name="Horton D.L."/>
            <person name="Alikhan N.F."/>
            <person name="Baker D."/>
            <person name="Gharbi K."/>
            <person name="Hall N."/>
            <person name="Watson M."/>
            <person name="Adriaenssens E.M."/>
            <person name="Foster-Nyarko E."/>
            <person name="Jarju S."/>
            <person name="Secka A."/>
            <person name="Antonio M."/>
            <person name="Oren A."/>
            <person name="Chaudhuri R.R."/>
            <person name="La Ragione R."/>
            <person name="Hildebrand F."/>
            <person name="Pallen M.J."/>
        </authorList>
    </citation>
    <scope>NUCLEOTIDE SEQUENCE</scope>
    <source>
        <strain evidence="2">ChiGjej1B1-14440</strain>
    </source>
</reference>
<feature type="domain" description="Polysaccharide pyruvyl transferase" evidence="1">
    <location>
        <begin position="13"/>
        <end position="297"/>
    </location>
</feature>
<evidence type="ECO:0000313" key="2">
    <source>
        <dbReference type="EMBL" id="HIX81385.1"/>
    </source>
</evidence>